<dbReference type="Gene3D" id="2.60.40.420">
    <property type="entry name" value="Cupredoxins - blue copper proteins"/>
    <property type="match status" value="1"/>
</dbReference>
<evidence type="ECO:0000256" key="1">
    <source>
        <dbReference type="ARBA" id="ARBA00022723"/>
    </source>
</evidence>
<proteinExistence type="predicted"/>
<keyword evidence="3" id="KW-0732">Signal</keyword>
<keyword evidence="1" id="KW-0479">Metal-binding</keyword>
<dbReference type="Pfam" id="PF00127">
    <property type="entry name" value="Copper-bind"/>
    <property type="match status" value="1"/>
</dbReference>
<dbReference type="PANTHER" id="PTHR38439:SF3">
    <property type="entry name" value="COPPER-RESISTANT CUPROPROTEIN COPI"/>
    <property type="match status" value="1"/>
</dbReference>
<dbReference type="InterPro" id="IPR008972">
    <property type="entry name" value="Cupredoxin"/>
</dbReference>
<evidence type="ECO:0000313" key="6">
    <source>
        <dbReference type="Proteomes" id="UP000778523"/>
    </source>
</evidence>
<dbReference type="Proteomes" id="UP000778523">
    <property type="component" value="Unassembled WGS sequence"/>
</dbReference>
<feature type="domain" description="Blue (type 1) copper" evidence="4">
    <location>
        <begin position="60"/>
        <end position="161"/>
    </location>
</feature>
<dbReference type="CDD" id="cd04211">
    <property type="entry name" value="Cupredoxin_like_2"/>
    <property type="match status" value="1"/>
</dbReference>
<gene>
    <name evidence="5" type="ORF">HJ583_012615</name>
</gene>
<dbReference type="PROSITE" id="PS00079">
    <property type="entry name" value="MULTICOPPER_OXIDASE1"/>
    <property type="match status" value="1"/>
</dbReference>
<accession>A0ABX2IGL1</accession>
<evidence type="ECO:0000259" key="4">
    <source>
        <dbReference type="Pfam" id="PF00127"/>
    </source>
</evidence>
<keyword evidence="6" id="KW-1185">Reference proteome</keyword>
<dbReference type="InterPro" id="IPR050845">
    <property type="entry name" value="Cu-binding_ET"/>
</dbReference>
<reference evidence="5 6" key="1">
    <citation type="submission" date="2020-06" db="EMBL/GenBank/DDBJ databases">
        <title>Draft genome of Uliginosibacterium sp. IMCC34675.</title>
        <authorList>
            <person name="Song J."/>
        </authorList>
    </citation>
    <scope>NUCLEOTIDE SEQUENCE [LARGE SCALE GENOMIC DNA]</scope>
    <source>
        <strain evidence="5 6">IMCC34675</strain>
    </source>
</reference>
<sequence length="163" mass="18009">MIRRPFQMVWLSAALAGLAPPVLAHTHTPAQAATQPAEQTAWGIAGSTDASVRSIEIRMTDDMRFTPASIRVKQGETIRFVISNAGRKLHEMVIGTPGAIAEHAALMKKFPKMEHADAWMAHVLPRQRGELLWHFNRPGSFEFACLVGNHYAQGMRGMIEVTP</sequence>
<feature type="chain" id="PRO_5045539735" evidence="3">
    <location>
        <begin position="25"/>
        <end position="163"/>
    </location>
</feature>
<dbReference type="InterPro" id="IPR000923">
    <property type="entry name" value="BlueCu_1"/>
</dbReference>
<dbReference type="PANTHER" id="PTHR38439">
    <property type="entry name" value="AURACYANIN-B"/>
    <property type="match status" value="1"/>
</dbReference>
<evidence type="ECO:0000256" key="2">
    <source>
        <dbReference type="ARBA" id="ARBA00023008"/>
    </source>
</evidence>
<protein>
    <submittedName>
        <fullName evidence="5">Cupredoxin family protein</fullName>
    </submittedName>
</protein>
<comment type="caution">
    <text evidence="5">The sequence shown here is derived from an EMBL/GenBank/DDBJ whole genome shotgun (WGS) entry which is preliminary data.</text>
</comment>
<name>A0ABX2IGL1_9RHOO</name>
<organism evidence="5 6">
    <name type="scientific">Uliginosibacterium aquaticum</name>
    <dbReference type="NCBI Taxonomy" id="2731212"/>
    <lineage>
        <taxon>Bacteria</taxon>
        <taxon>Pseudomonadati</taxon>
        <taxon>Pseudomonadota</taxon>
        <taxon>Betaproteobacteria</taxon>
        <taxon>Rhodocyclales</taxon>
        <taxon>Zoogloeaceae</taxon>
        <taxon>Uliginosibacterium</taxon>
    </lineage>
</organism>
<evidence type="ECO:0000256" key="3">
    <source>
        <dbReference type="SAM" id="SignalP"/>
    </source>
</evidence>
<evidence type="ECO:0000313" key="5">
    <source>
        <dbReference type="EMBL" id="NSL55874.1"/>
    </source>
</evidence>
<keyword evidence="2" id="KW-0186">Copper</keyword>
<feature type="signal peptide" evidence="3">
    <location>
        <begin position="1"/>
        <end position="24"/>
    </location>
</feature>
<dbReference type="EMBL" id="JABCSC020000003">
    <property type="protein sequence ID" value="NSL55874.1"/>
    <property type="molecule type" value="Genomic_DNA"/>
</dbReference>
<dbReference type="InterPro" id="IPR033138">
    <property type="entry name" value="Cu_oxidase_CS"/>
</dbReference>
<dbReference type="SUPFAM" id="SSF49503">
    <property type="entry name" value="Cupredoxins"/>
    <property type="match status" value="1"/>
</dbReference>
<dbReference type="RefSeq" id="WP_170022252.1">
    <property type="nucleotide sequence ID" value="NZ_JABCSC020000003.1"/>
</dbReference>